<dbReference type="PANTHER" id="PTHR37984:SF5">
    <property type="entry name" value="PROTEIN NYNRIN-LIKE"/>
    <property type="match status" value="1"/>
</dbReference>
<organism evidence="1 2">
    <name type="scientific">Gossypium australe</name>
    <dbReference type="NCBI Taxonomy" id="47621"/>
    <lineage>
        <taxon>Eukaryota</taxon>
        <taxon>Viridiplantae</taxon>
        <taxon>Streptophyta</taxon>
        <taxon>Embryophyta</taxon>
        <taxon>Tracheophyta</taxon>
        <taxon>Spermatophyta</taxon>
        <taxon>Magnoliopsida</taxon>
        <taxon>eudicotyledons</taxon>
        <taxon>Gunneridae</taxon>
        <taxon>Pentapetalae</taxon>
        <taxon>rosids</taxon>
        <taxon>malvids</taxon>
        <taxon>Malvales</taxon>
        <taxon>Malvaceae</taxon>
        <taxon>Malvoideae</taxon>
        <taxon>Gossypium</taxon>
    </lineage>
</organism>
<sequence>MHPEDMEKTTFITMEGTFFYKVMLFWLKNARVTYQKAMVTLFHDMMNKEIEVYVDDMIAKSRIEKEHLKLNPAKCIFEATSGKLLRFVVSKKRIGIDLDKAKAIQELPPPCTQKEVRVFLGRLSYIAWFISQLIEKLDPIFHLLKKHSPSVWDEECQKTFDKVKHYLSNAPVLIPLSPDCTW</sequence>
<proteinExistence type="predicted"/>
<gene>
    <name evidence="1" type="ORF">EPI10_011194</name>
</gene>
<keyword evidence="1" id="KW-0695">RNA-directed DNA polymerase</keyword>
<evidence type="ECO:0000313" key="2">
    <source>
        <dbReference type="Proteomes" id="UP000325315"/>
    </source>
</evidence>
<dbReference type="SUPFAM" id="SSF56672">
    <property type="entry name" value="DNA/RNA polymerases"/>
    <property type="match status" value="1"/>
</dbReference>
<name>A0A5B6W761_9ROSI</name>
<dbReference type="PANTHER" id="PTHR37984">
    <property type="entry name" value="PROTEIN CBG26694"/>
    <property type="match status" value="1"/>
</dbReference>
<protein>
    <submittedName>
        <fullName evidence="1">RNA-directed DNA polymerase (Reverse transcriptase), Ribonuclease H</fullName>
    </submittedName>
</protein>
<evidence type="ECO:0000313" key="1">
    <source>
        <dbReference type="EMBL" id="KAA3477296.1"/>
    </source>
</evidence>
<dbReference type="InterPro" id="IPR050951">
    <property type="entry name" value="Retrovirus_Pol_polyprotein"/>
</dbReference>
<dbReference type="CDD" id="cd01647">
    <property type="entry name" value="RT_LTR"/>
    <property type="match status" value="1"/>
</dbReference>
<dbReference type="FunFam" id="3.30.70.270:FF:000020">
    <property type="entry name" value="Transposon Tf2-6 polyprotein-like Protein"/>
    <property type="match status" value="1"/>
</dbReference>
<reference evidence="2" key="1">
    <citation type="journal article" date="2019" name="Plant Biotechnol. J.">
        <title>Genome sequencing of the Australian wild diploid species Gossypium australe highlights disease resistance and delayed gland morphogenesis.</title>
        <authorList>
            <person name="Cai Y."/>
            <person name="Cai X."/>
            <person name="Wang Q."/>
            <person name="Wang P."/>
            <person name="Zhang Y."/>
            <person name="Cai C."/>
            <person name="Xu Y."/>
            <person name="Wang K."/>
            <person name="Zhou Z."/>
            <person name="Wang C."/>
            <person name="Geng S."/>
            <person name="Li B."/>
            <person name="Dong Q."/>
            <person name="Hou Y."/>
            <person name="Wang H."/>
            <person name="Ai P."/>
            <person name="Liu Z."/>
            <person name="Yi F."/>
            <person name="Sun M."/>
            <person name="An G."/>
            <person name="Cheng J."/>
            <person name="Zhang Y."/>
            <person name="Shi Q."/>
            <person name="Xie Y."/>
            <person name="Shi X."/>
            <person name="Chang Y."/>
            <person name="Huang F."/>
            <person name="Chen Y."/>
            <person name="Hong S."/>
            <person name="Mi L."/>
            <person name="Sun Q."/>
            <person name="Zhang L."/>
            <person name="Zhou B."/>
            <person name="Peng R."/>
            <person name="Zhang X."/>
            <person name="Liu F."/>
        </authorList>
    </citation>
    <scope>NUCLEOTIDE SEQUENCE [LARGE SCALE GENOMIC DNA]</scope>
    <source>
        <strain evidence="2">cv. PA1801</strain>
    </source>
</reference>
<keyword evidence="2" id="KW-1185">Reference proteome</keyword>
<dbReference type="EMBL" id="SMMG02000004">
    <property type="protein sequence ID" value="KAA3477296.1"/>
    <property type="molecule type" value="Genomic_DNA"/>
</dbReference>
<accession>A0A5B6W761</accession>
<comment type="caution">
    <text evidence="1">The sequence shown here is derived from an EMBL/GenBank/DDBJ whole genome shotgun (WGS) entry which is preliminary data.</text>
</comment>
<dbReference type="InterPro" id="IPR043128">
    <property type="entry name" value="Rev_trsase/Diguanyl_cyclase"/>
</dbReference>
<dbReference type="InterPro" id="IPR043502">
    <property type="entry name" value="DNA/RNA_pol_sf"/>
</dbReference>
<dbReference type="AlphaFoldDB" id="A0A5B6W761"/>
<dbReference type="GO" id="GO:0003964">
    <property type="term" value="F:RNA-directed DNA polymerase activity"/>
    <property type="evidence" value="ECO:0007669"/>
    <property type="project" value="UniProtKB-KW"/>
</dbReference>
<dbReference type="Gene3D" id="3.30.70.270">
    <property type="match status" value="2"/>
</dbReference>
<keyword evidence="1" id="KW-0548">Nucleotidyltransferase</keyword>
<dbReference type="Proteomes" id="UP000325315">
    <property type="component" value="Unassembled WGS sequence"/>
</dbReference>
<dbReference type="OrthoDB" id="101614at2759"/>
<keyword evidence="1" id="KW-0808">Transferase</keyword>